<reference evidence="1" key="1">
    <citation type="submission" date="2021-01" db="EMBL/GenBank/DDBJ databases">
        <authorList>
            <person name="Corre E."/>
            <person name="Pelletier E."/>
            <person name="Niang G."/>
            <person name="Scheremetjew M."/>
            <person name="Finn R."/>
            <person name="Kale V."/>
            <person name="Holt S."/>
            <person name="Cochrane G."/>
            <person name="Meng A."/>
            <person name="Brown T."/>
            <person name="Cohen L."/>
        </authorList>
    </citation>
    <scope>NUCLEOTIDE SEQUENCE</scope>
    <source>
        <strain evidence="1">CCMP127</strain>
    </source>
</reference>
<name>A0A7S3P837_9STRA</name>
<sequence length="232" mass="25623">MKEKAFHVDIVVDQQPSIASGSILSGKVTIVLSRGIQTIPVKSLQILLEGQEQTRVTYAPGKEAAEVCGTIRTYAETHPIFSHVLLDRSFEKGLVESPSLTWSFQCPLPPNLPACIFVGSVESTNRHKPADYASVSYQVKVIIEQRGFLKDVVTFEQPLQVTKNPQQGIIKGAGTPYEYMPPLEVPKKSMFGFKKYQGKVYIAARLPLGVHVRAGPESPLDLSIINCSKKYH</sequence>
<organism evidence="1">
    <name type="scientific">Amphora coffeiformis</name>
    <dbReference type="NCBI Taxonomy" id="265554"/>
    <lineage>
        <taxon>Eukaryota</taxon>
        <taxon>Sar</taxon>
        <taxon>Stramenopiles</taxon>
        <taxon>Ochrophyta</taxon>
        <taxon>Bacillariophyta</taxon>
        <taxon>Bacillariophyceae</taxon>
        <taxon>Bacillariophycidae</taxon>
        <taxon>Thalassiophysales</taxon>
        <taxon>Catenulaceae</taxon>
        <taxon>Amphora</taxon>
    </lineage>
</organism>
<dbReference type="InterPro" id="IPR014752">
    <property type="entry name" value="Arrestin-like_C"/>
</dbReference>
<dbReference type="EMBL" id="HBIM01010688">
    <property type="protein sequence ID" value="CAE0411638.1"/>
    <property type="molecule type" value="Transcribed_RNA"/>
</dbReference>
<accession>A0A7S3P837</accession>
<protein>
    <recommendedName>
        <fullName evidence="2">Arrestin-like N-terminal domain-containing protein</fullName>
    </recommendedName>
</protein>
<gene>
    <name evidence="1" type="ORF">ACOF00016_LOCUS8935</name>
</gene>
<dbReference type="Gene3D" id="2.60.40.640">
    <property type="match status" value="1"/>
</dbReference>
<evidence type="ECO:0000313" key="1">
    <source>
        <dbReference type="EMBL" id="CAE0411638.1"/>
    </source>
</evidence>
<evidence type="ECO:0008006" key="2">
    <source>
        <dbReference type="Google" id="ProtNLM"/>
    </source>
</evidence>
<dbReference type="AlphaFoldDB" id="A0A7S3P837"/>
<proteinExistence type="predicted"/>